<sequence length="186" mass="20933">MDVDMRLRKAFRYPDESEDEREELDEEQQERVIQQLQCQNEARNAQYSMIFTGIPLVSTTIFIPSILSASTFGEAFLSLLGILSLVGSAYTMRHAPLYPDRKGKKPLLADDERLTWLLSALVPVNGAVCLVLMAYFFIEAGSSYTIRPVLYLIPSAILAVILLAREMMLSVDLSTLKALQYEYKGA</sequence>
<evidence type="ECO:0000313" key="3">
    <source>
        <dbReference type="Proteomes" id="UP001147746"/>
    </source>
</evidence>
<keyword evidence="3" id="KW-1185">Reference proteome</keyword>
<comment type="caution">
    <text evidence="2">The sequence shown here is derived from an EMBL/GenBank/DDBJ whole genome shotgun (WGS) entry which is preliminary data.</text>
</comment>
<dbReference type="AlphaFoldDB" id="A0A9W9Q6F4"/>
<evidence type="ECO:0000313" key="2">
    <source>
        <dbReference type="EMBL" id="KAJ5324117.1"/>
    </source>
</evidence>
<feature type="transmembrane region" description="Helical" evidence="1">
    <location>
        <begin position="49"/>
        <end position="69"/>
    </location>
</feature>
<keyword evidence="1" id="KW-0472">Membrane</keyword>
<reference evidence="2" key="2">
    <citation type="journal article" date="2023" name="IMA Fungus">
        <title>Comparative genomic study of the Penicillium genus elucidates a diverse pangenome and 15 lateral gene transfer events.</title>
        <authorList>
            <person name="Petersen C."/>
            <person name="Sorensen T."/>
            <person name="Nielsen M.R."/>
            <person name="Sondergaard T.E."/>
            <person name="Sorensen J.L."/>
            <person name="Fitzpatrick D.A."/>
            <person name="Frisvad J.C."/>
            <person name="Nielsen K.L."/>
        </authorList>
    </citation>
    <scope>NUCLEOTIDE SEQUENCE</scope>
    <source>
        <strain evidence="2">IBT 21472</strain>
    </source>
</reference>
<accession>A0A9W9Q6F4</accession>
<organism evidence="2 3">
    <name type="scientific">Penicillium atrosanguineum</name>
    <dbReference type="NCBI Taxonomy" id="1132637"/>
    <lineage>
        <taxon>Eukaryota</taxon>
        <taxon>Fungi</taxon>
        <taxon>Dikarya</taxon>
        <taxon>Ascomycota</taxon>
        <taxon>Pezizomycotina</taxon>
        <taxon>Eurotiomycetes</taxon>
        <taxon>Eurotiomycetidae</taxon>
        <taxon>Eurotiales</taxon>
        <taxon>Aspergillaceae</taxon>
        <taxon>Penicillium</taxon>
    </lineage>
</organism>
<reference evidence="2" key="1">
    <citation type="submission" date="2022-12" db="EMBL/GenBank/DDBJ databases">
        <authorList>
            <person name="Petersen C."/>
        </authorList>
    </citation>
    <scope>NUCLEOTIDE SEQUENCE</scope>
    <source>
        <strain evidence="2">IBT 21472</strain>
    </source>
</reference>
<protein>
    <submittedName>
        <fullName evidence="2">Uncharacterized protein</fullName>
    </submittedName>
</protein>
<dbReference type="EMBL" id="JAPZBO010000002">
    <property type="protein sequence ID" value="KAJ5324117.1"/>
    <property type="molecule type" value="Genomic_DNA"/>
</dbReference>
<keyword evidence="1" id="KW-0812">Transmembrane</keyword>
<feature type="transmembrane region" description="Helical" evidence="1">
    <location>
        <begin position="114"/>
        <end position="138"/>
    </location>
</feature>
<dbReference type="Proteomes" id="UP001147746">
    <property type="component" value="Unassembled WGS sequence"/>
</dbReference>
<keyword evidence="1" id="KW-1133">Transmembrane helix</keyword>
<feature type="transmembrane region" description="Helical" evidence="1">
    <location>
        <begin position="144"/>
        <end position="164"/>
    </location>
</feature>
<name>A0A9W9Q6F4_9EURO</name>
<evidence type="ECO:0000256" key="1">
    <source>
        <dbReference type="SAM" id="Phobius"/>
    </source>
</evidence>
<gene>
    <name evidence="2" type="ORF">N7476_002717</name>
</gene>
<proteinExistence type="predicted"/>